<dbReference type="Proteomes" id="UP001156627">
    <property type="component" value="Unassembled WGS sequence"/>
</dbReference>
<name>A0ABQ5XJM5_9GAMM</name>
<organism evidence="1 2">
    <name type="scientific">Dyella flagellata</name>
    <dbReference type="NCBI Taxonomy" id="1867833"/>
    <lineage>
        <taxon>Bacteria</taxon>
        <taxon>Pseudomonadati</taxon>
        <taxon>Pseudomonadota</taxon>
        <taxon>Gammaproteobacteria</taxon>
        <taxon>Lysobacterales</taxon>
        <taxon>Rhodanobacteraceae</taxon>
        <taxon>Dyella</taxon>
    </lineage>
</organism>
<dbReference type="EMBL" id="BSOA01000050">
    <property type="protein sequence ID" value="GLQ90649.1"/>
    <property type="molecule type" value="Genomic_DNA"/>
</dbReference>
<evidence type="ECO:0000313" key="1">
    <source>
        <dbReference type="EMBL" id="GLQ90649.1"/>
    </source>
</evidence>
<gene>
    <name evidence="1" type="ORF">GCM10007898_42250</name>
</gene>
<sequence>MHSWQSGKKVPLKENKQKIGQLVAAAKSLNDRLGYLVPIYLDYPVGPSDETFWQMINEGANPQSVVDLVVKVALESEQRKMSLGSLDDLLPEDPLDNHM</sequence>
<protein>
    <submittedName>
        <fullName evidence="1">Uncharacterized protein</fullName>
    </submittedName>
</protein>
<proteinExistence type="predicted"/>
<evidence type="ECO:0000313" key="2">
    <source>
        <dbReference type="Proteomes" id="UP001156627"/>
    </source>
</evidence>
<keyword evidence="2" id="KW-1185">Reference proteome</keyword>
<accession>A0ABQ5XJM5</accession>
<comment type="caution">
    <text evidence="1">The sequence shown here is derived from an EMBL/GenBank/DDBJ whole genome shotgun (WGS) entry which is preliminary data.</text>
</comment>
<reference evidence="2" key="1">
    <citation type="journal article" date="2019" name="Int. J. Syst. Evol. Microbiol.">
        <title>The Global Catalogue of Microorganisms (GCM) 10K type strain sequencing project: providing services to taxonomists for standard genome sequencing and annotation.</title>
        <authorList>
            <consortium name="The Broad Institute Genomics Platform"/>
            <consortium name="The Broad Institute Genome Sequencing Center for Infectious Disease"/>
            <person name="Wu L."/>
            <person name="Ma J."/>
        </authorList>
    </citation>
    <scope>NUCLEOTIDE SEQUENCE [LARGE SCALE GENOMIC DNA]</scope>
    <source>
        <strain evidence="2">NBRC 111981</strain>
    </source>
</reference>